<dbReference type="GeneID" id="98148212"/>
<dbReference type="EMBL" id="JBFXLQ010000026">
    <property type="protein sequence ID" value="KAL2866215.1"/>
    <property type="molecule type" value="Genomic_DNA"/>
</dbReference>
<gene>
    <name evidence="3" type="ORF">BJX67DRAFT_382027</name>
</gene>
<sequence length="136" mass="15915">MLRRWKAYFAAKEEEQRAEELVKKREGVRKRRAEKYQQAIDEVRRQNTHIERIGEKLEKADAERSTHGKGTAKKIDRLTAEMGKVEMEKQKSVKGMLRRADAELEKLEQKEAEDTMKIKWLVISEAGKEKGMASKE</sequence>
<organism evidence="3 4">
    <name type="scientific">Aspergillus lucknowensis</name>
    <dbReference type="NCBI Taxonomy" id="176173"/>
    <lineage>
        <taxon>Eukaryota</taxon>
        <taxon>Fungi</taxon>
        <taxon>Dikarya</taxon>
        <taxon>Ascomycota</taxon>
        <taxon>Pezizomycotina</taxon>
        <taxon>Eurotiomycetes</taxon>
        <taxon>Eurotiomycetidae</taxon>
        <taxon>Eurotiales</taxon>
        <taxon>Aspergillaceae</taxon>
        <taxon>Aspergillus</taxon>
        <taxon>Aspergillus subgen. Nidulantes</taxon>
    </lineage>
</organism>
<accession>A0ABR4LNV5</accession>
<keyword evidence="1" id="KW-0175">Coiled coil</keyword>
<dbReference type="RefSeq" id="XP_070885194.1">
    <property type="nucleotide sequence ID" value="XM_071033140.1"/>
</dbReference>
<feature type="compositionally biased region" description="Basic and acidic residues" evidence="2">
    <location>
        <begin position="55"/>
        <end position="66"/>
    </location>
</feature>
<evidence type="ECO:0000313" key="4">
    <source>
        <dbReference type="Proteomes" id="UP001610432"/>
    </source>
</evidence>
<evidence type="ECO:0000256" key="2">
    <source>
        <dbReference type="SAM" id="MobiDB-lite"/>
    </source>
</evidence>
<comment type="caution">
    <text evidence="3">The sequence shown here is derived from an EMBL/GenBank/DDBJ whole genome shotgun (WGS) entry which is preliminary data.</text>
</comment>
<feature type="region of interest" description="Disordered" evidence="2">
    <location>
        <begin position="55"/>
        <end position="77"/>
    </location>
</feature>
<keyword evidence="4" id="KW-1185">Reference proteome</keyword>
<feature type="coiled-coil region" evidence="1">
    <location>
        <begin position="90"/>
        <end position="117"/>
    </location>
</feature>
<protein>
    <submittedName>
        <fullName evidence="3">Uncharacterized protein</fullName>
    </submittedName>
</protein>
<dbReference type="Proteomes" id="UP001610432">
    <property type="component" value="Unassembled WGS sequence"/>
</dbReference>
<evidence type="ECO:0000256" key="1">
    <source>
        <dbReference type="SAM" id="Coils"/>
    </source>
</evidence>
<proteinExistence type="predicted"/>
<reference evidence="3 4" key="1">
    <citation type="submission" date="2024-07" db="EMBL/GenBank/DDBJ databases">
        <title>Section-level genome sequencing and comparative genomics of Aspergillus sections Usti and Cavernicolus.</title>
        <authorList>
            <consortium name="Lawrence Berkeley National Laboratory"/>
            <person name="Nybo J.L."/>
            <person name="Vesth T.C."/>
            <person name="Theobald S."/>
            <person name="Frisvad J.C."/>
            <person name="Larsen T.O."/>
            <person name="Kjaerboelling I."/>
            <person name="Rothschild-Mancinelli K."/>
            <person name="Lyhne E.K."/>
            <person name="Kogle M.E."/>
            <person name="Barry K."/>
            <person name="Clum A."/>
            <person name="Na H."/>
            <person name="Ledsgaard L."/>
            <person name="Lin J."/>
            <person name="Lipzen A."/>
            <person name="Kuo A."/>
            <person name="Riley R."/>
            <person name="Mondo S."/>
            <person name="Labutti K."/>
            <person name="Haridas S."/>
            <person name="Pangalinan J."/>
            <person name="Salamov A.A."/>
            <person name="Simmons B.A."/>
            <person name="Magnuson J.K."/>
            <person name="Chen J."/>
            <person name="Drula E."/>
            <person name="Henrissat B."/>
            <person name="Wiebenga A."/>
            <person name="Lubbers R.J."/>
            <person name="Gomes A.C."/>
            <person name="Macurrencykelacurrency M.R."/>
            <person name="Stajich J."/>
            <person name="Grigoriev I.V."/>
            <person name="Mortensen U.H."/>
            <person name="De Vries R.P."/>
            <person name="Baker S.E."/>
            <person name="Andersen M.R."/>
        </authorList>
    </citation>
    <scope>NUCLEOTIDE SEQUENCE [LARGE SCALE GENOMIC DNA]</scope>
    <source>
        <strain evidence="3 4">CBS 449.75</strain>
    </source>
</reference>
<name>A0ABR4LNV5_9EURO</name>
<evidence type="ECO:0000313" key="3">
    <source>
        <dbReference type="EMBL" id="KAL2866215.1"/>
    </source>
</evidence>
<feature type="coiled-coil region" evidence="1">
    <location>
        <begin position="11"/>
        <end position="53"/>
    </location>
</feature>